<evidence type="ECO:0000313" key="2">
    <source>
        <dbReference type="Proteomes" id="UP000241771"/>
    </source>
</evidence>
<gene>
    <name evidence="1" type="ORF">C9I98_08145</name>
</gene>
<dbReference type="InterPro" id="IPR029033">
    <property type="entry name" value="His_PPase_superfam"/>
</dbReference>
<keyword evidence="2" id="KW-1185">Reference proteome</keyword>
<dbReference type="Proteomes" id="UP000241771">
    <property type="component" value="Unassembled WGS sequence"/>
</dbReference>
<accession>A0A2T3NX69</accession>
<proteinExistence type="predicted"/>
<dbReference type="Gene3D" id="3.40.50.1240">
    <property type="entry name" value="Phosphoglycerate mutase-like"/>
    <property type="match status" value="1"/>
</dbReference>
<name>A0A2T3NX69_9GAMM</name>
<dbReference type="EMBL" id="PYMA01000003">
    <property type="protein sequence ID" value="PSW20799.1"/>
    <property type="molecule type" value="Genomic_DNA"/>
</dbReference>
<comment type="caution">
    <text evidence="1">The sequence shown here is derived from an EMBL/GenBank/DDBJ whole genome shotgun (WGS) entry which is preliminary data.</text>
</comment>
<dbReference type="AlphaFoldDB" id="A0A2T3NX69"/>
<organism evidence="1 2">
    <name type="scientific">Photobacterium sanctipauli</name>
    <dbReference type="NCBI Taxonomy" id="1342794"/>
    <lineage>
        <taxon>Bacteria</taxon>
        <taxon>Pseudomonadati</taxon>
        <taxon>Pseudomonadota</taxon>
        <taxon>Gammaproteobacteria</taxon>
        <taxon>Vibrionales</taxon>
        <taxon>Vibrionaceae</taxon>
        <taxon>Photobacterium</taxon>
    </lineage>
</organism>
<dbReference type="RefSeq" id="WP_036819584.1">
    <property type="nucleotide sequence ID" value="NZ_JGVO01000227.1"/>
</dbReference>
<protein>
    <submittedName>
        <fullName evidence="1">Uncharacterized protein</fullName>
    </submittedName>
</protein>
<sequence length="232" mass="25652">MKDVEAFSDWWEQNSDRLGGSTDIGFDELSQLGQRSVQMVNVKSGKELGVPMGETIRIRSKSSGAQRTLESEGAFLGGAMIQAAKLQNPITVDNQNNLLNRSIADPQHYYGYHWGARVPLTKLAEQKIQAMLSDVPDSVISFSSGLIEGLSKDDASKFTAALFKLCQQDAPQGMRQGMCKPFENWYETGNDPSLMDYYFEINQVDKYYNFGPSVESKGLARQMGMPINAGIG</sequence>
<reference evidence="1 2" key="1">
    <citation type="submission" date="2018-01" db="EMBL/GenBank/DDBJ databases">
        <title>Whole genome sequencing of Histamine producing bacteria.</title>
        <authorList>
            <person name="Butler K."/>
        </authorList>
    </citation>
    <scope>NUCLEOTIDE SEQUENCE [LARGE SCALE GENOMIC DNA]</scope>
    <source>
        <strain evidence="1 2">DSM 100436</strain>
    </source>
</reference>
<evidence type="ECO:0000313" key="1">
    <source>
        <dbReference type="EMBL" id="PSW20799.1"/>
    </source>
</evidence>